<dbReference type="Proteomes" id="UP001448207">
    <property type="component" value="Unassembled WGS sequence"/>
</dbReference>
<evidence type="ECO:0000313" key="3">
    <source>
        <dbReference type="Proteomes" id="UP001448207"/>
    </source>
</evidence>
<evidence type="ECO:0000256" key="1">
    <source>
        <dbReference type="SAM" id="Phobius"/>
    </source>
</evidence>
<comment type="caution">
    <text evidence="2">The sequence shown here is derived from an EMBL/GenBank/DDBJ whole genome shotgun (WGS) entry which is preliminary data.</text>
</comment>
<feature type="transmembrane region" description="Helical" evidence="1">
    <location>
        <begin position="6"/>
        <end position="25"/>
    </location>
</feature>
<gene>
    <name evidence="2" type="ORF">J3Q64DRAFT_1727718</name>
</gene>
<organism evidence="2 3">
    <name type="scientific">Phycomyces blakesleeanus</name>
    <dbReference type="NCBI Taxonomy" id="4837"/>
    <lineage>
        <taxon>Eukaryota</taxon>
        <taxon>Fungi</taxon>
        <taxon>Fungi incertae sedis</taxon>
        <taxon>Mucoromycota</taxon>
        <taxon>Mucoromycotina</taxon>
        <taxon>Mucoromycetes</taxon>
        <taxon>Mucorales</taxon>
        <taxon>Phycomycetaceae</taxon>
        <taxon>Phycomyces</taxon>
    </lineage>
</organism>
<keyword evidence="1" id="KW-0812">Transmembrane</keyword>
<name>A0ABR3B7N9_PHYBL</name>
<evidence type="ECO:0008006" key="4">
    <source>
        <dbReference type="Google" id="ProtNLM"/>
    </source>
</evidence>
<keyword evidence="3" id="KW-1185">Reference proteome</keyword>
<reference evidence="2 3" key="1">
    <citation type="submission" date="2024-04" db="EMBL/GenBank/DDBJ databases">
        <title>Symmetric and asymmetric DNA N6-adenine methylation regulates different biological responses in Mucorales.</title>
        <authorList>
            <consortium name="Lawrence Berkeley National Laboratory"/>
            <person name="Lax C."/>
            <person name="Mondo S.J."/>
            <person name="Osorio-Concepcion M."/>
            <person name="Muszewska A."/>
            <person name="Corrochano-Luque M."/>
            <person name="Gutierrez G."/>
            <person name="Riley R."/>
            <person name="Lipzen A."/>
            <person name="Guo J."/>
            <person name="Hundley H."/>
            <person name="Amirebrahimi M."/>
            <person name="Ng V."/>
            <person name="Lorenzo-Gutierrez D."/>
            <person name="Binder U."/>
            <person name="Yang J."/>
            <person name="Song Y."/>
            <person name="Canovas D."/>
            <person name="Navarro E."/>
            <person name="Freitag M."/>
            <person name="Gabaldon T."/>
            <person name="Grigoriev I.V."/>
            <person name="Corrochano L.M."/>
            <person name="Nicolas F.E."/>
            <person name="Garre V."/>
        </authorList>
    </citation>
    <scope>NUCLEOTIDE SEQUENCE [LARGE SCALE GENOMIC DNA]</scope>
    <source>
        <strain evidence="2 3">L51</strain>
    </source>
</reference>
<keyword evidence="1" id="KW-0472">Membrane</keyword>
<protein>
    <recommendedName>
        <fullName evidence="4">Secreted protein</fullName>
    </recommendedName>
</protein>
<evidence type="ECO:0000313" key="2">
    <source>
        <dbReference type="EMBL" id="KAL0089970.1"/>
    </source>
</evidence>
<accession>A0ABR3B7N9</accession>
<proteinExistence type="predicted"/>
<sequence>MLTSIIKHFMLPFFSFFFLQINKTCRMVRTMKNRLCLFYMYVNPNCICPASFLFPAKKMNIVSARGVLERHRLRGEGGAKQAWAGMGRQN</sequence>
<keyword evidence="1" id="KW-1133">Transmembrane helix</keyword>
<feature type="non-terminal residue" evidence="2">
    <location>
        <position position="90"/>
    </location>
</feature>
<dbReference type="EMBL" id="JBCLYO010000004">
    <property type="protein sequence ID" value="KAL0089970.1"/>
    <property type="molecule type" value="Genomic_DNA"/>
</dbReference>